<organism evidence="2 3">
    <name type="scientific">Chlorella vulgaris</name>
    <name type="common">Green alga</name>
    <dbReference type="NCBI Taxonomy" id="3077"/>
    <lineage>
        <taxon>Eukaryota</taxon>
        <taxon>Viridiplantae</taxon>
        <taxon>Chlorophyta</taxon>
        <taxon>core chlorophytes</taxon>
        <taxon>Trebouxiophyceae</taxon>
        <taxon>Chlorellales</taxon>
        <taxon>Chlorellaceae</taxon>
        <taxon>Chlorella clade</taxon>
        <taxon>Chlorella</taxon>
    </lineage>
</organism>
<feature type="compositionally biased region" description="Low complexity" evidence="1">
    <location>
        <begin position="7"/>
        <end position="22"/>
    </location>
</feature>
<name>A0A9D4TV75_CHLVU</name>
<evidence type="ECO:0000313" key="2">
    <source>
        <dbReference type="EMBL" id="KAI3435515.1"/>
    </source>
</evidence>
<feature type="compositionally biased region" description="Basic and acidic residues" evidence="1">
    <location>
        <begin position="51"/>
        <end position="61"/>
    </location>
</feature>
<dbReference type="Proteomes" id="UP001055712">
    <property type="component" value="Unassembled WGS sequence"/>
</dbReference>
<evidence type="ECO:0000313" key="3">
    <source>
        <dbReference type="Proteomes" id="UP001055712"/>
    </source>
</evidence>
<keyword evidence="3" id="KW-1185">Reference proteome</keyword>
<protein>
    <submittedName>
        <fullName evidence="2">Uncharacterized protein</fullName>
    </submittedName>
</protein>
<comment type="caution">
    <text evidence="2">The sequence shown here is derived from an EMBL/GenBank/DDBJ whole genome shotgun (WGS) entry which is preliminary data.</text>
</comment>
<feature type="compositionally biased region" description="Polar residues" evidence="1">
    <location>
        <begin position="83"/>
        <end position="104"/>
    </location>
</feature>
<evidence type="ECO:0000256" key="1">
    <source>
        <dbReference type="SAM" id="MobiDB-lite"/>
    </source>
</evidence>
<accession>A0A9D4TV75</accession>
<sequence length="157" mass="16994">MWRLPARHASSASRKRSPASNSGSQSARPRLGRNISSPCAPPSRNISRFQLESDGKMDADGKLLTPMKPIGFHTIPLIASMPSSSNLAFTDGTDGTHSPPSSTRGWRPSSWRRTEDDGEQELETARKQLGLTPSKKKLKPTASSSGGLLGWLRRKSG</sequence>
<proteinExistence type="predicted"/>
<reference evidence="2" key="1">
    <citation type="journal article" date="2019" name="Plant J.">
        <title>Chlorella vulgaris genome assembly and annotation reveals the molecular basis for metabolic acclimation to high light conditions.</title>
        <authorList>
            <person name="Cecchin M."/>
            <person name="Marcolungo L."/>
            <person name="Rossato M."/>
            <person name="Girolomoni L."/>
            <person name="Cosentino E."/>
            <person name="Cuine S."/>
            <person name="Li-Beisson Y."/>
            <person name="Delledonne M."/>
            <person name="Ballottari M."/>
        </authorList>
    </citation>
    <scope>NUCLEOTIDE SEQUENCE</scope>
    <source>
        <strain evidence="2">211/11P</strain>
    </source>
</reference>
<feature type="region of interest" description="Disordered" evidence="1">
    <location>
        <begin position="1"/>
        <end position="68"/>
    </location>
</feature>
<reference evidence="2" key="2">
    <citation type="submission" date="2020-11" db="EMBL/GenBank/DDBJ databases">
        <authorList>
            <person name="Cecchin M."/>
            <person name="Marcolungo L."/>
            <person name="Rossato M."/>
            <person name="Girolomoni L."/>
            <person name="Cosentino E."/>
            <person name="Cuine S."/>
            <person name="Li-Beisson Y."/>
            <person name="Delledonne M."/>
            <person name="Ballottari M."/>
        </authorList>
    </citation>
    <scope>NUCLEOTIDE SEQUENCE</scope>
    <source>
        <strain evidence="2">211/11P</strain>
        <tissue evidence="2">Whole cell</tissue>
    </source>
</reference>
<gene>
    <name evidence="2" type="ORF">D9Q98_001581</name>
</gene>
<dbReference type="AlphaFoldDB" id="A0A9D4TV75"/>
<dbReference type="EMBL" id="SIDB01000002">
    <property type="protein sequence ID" value="KAI3435515.1"/>
    <property type="molecule type" value="Genomic_DNA"/>
</dbReference>
<feature type="region of interest" description="Disordered" evidence="1">
    <location>
        <begin position="83"/>
        <end position="157"/>
    </location>
</feature>